<evidence type="ECO:0000313" key="21">
    <source>
        <dbReference type="EMBL" id="KAJ8046048.1"/>
    </source>
</evidence>
<dbReference type="Proteomes" id="UP001152320">
    <property type="component" value="Chromosome 3"/>
</dbReference>
<keyword evidence="7" id="KW-0547">Nucleotide-binding</keyword>
<accession>A0A9Q1HIH1</accession>
<gene>
    <name evidence="21" type="ORF">HOLleu_09209</name>
</gene>
<dbReference type="SUPFAM" id="SSF82549">
    <property type="entry name" value="DAK1/DegV-like"/>
    <property type="match status" value="1"/>
</dbReference>
<proteinExistence type="inferred from homology"/>
<comment type="catalytic activity">
    <reaction evidence="14">
        <text>D-glyceraldehyde + ATP = D-glyceraldehyde 3-phosphate + ADP + H(+)</text>
        <dbReference type="Rhea" id="RHEA:13941"/>
        <dbReference type="ChEBI" id="CHEBI:15378"/>
        <dbReference type="ChEBI" id="CHEBI:17378"/>
        <dbReference type="ChEBI" id="CHEBI:30616"/>
        <dbReference type="ChEBI" id="CHEBI:59776"/>
        <dbReference type="ChEBI" id="CHEBI:456216"/>
        <dbReference type="EC" id="2.7.1.28"/>
    </reaction>
</comment>
<comment type="function">
    <text evidence="12">Catalyzes both the phosphorylation of dihydroxyacetone and of glyceraldehyde, and the splitting of ribonucleoside diphosphate-X compounds among which FAD is the best substrate. Represses IFIH1-mediated cellular antiviral response.</text>
</comment>
<feature type="domain" description="DhaK" evidence="20">
    <location>
        <begin position="12"/>
        <end position="337"/>
    </location>
</feature>
<dbReference type="GO" id="GO:0019563">
    <property type="term" value="P:glycerol catabolic process"/>
    <property type="evidence" value="ECO:0007669"/>
    <property type="project" value="TreeGrafter"/>
</dbReference>
<evidence type="ECO:0000256" key="7">
    <source>
        <dbReference type="ARBA" id="ARBA00022741"/>
    </source>
</evidence>
<sequence>MMSGHTKKLVNEVSQCVQESLEGLVAVQPGLCMLQGYPVVIREDINELKAASKVTLLSAGGSGHEPSHAGFVGRGMLSAAVAGAVFTSPPPQSILTAIHAIGHGNPAGTLLIVKNYTGDRLNFGIAAERAKAEGLKVAMVIVGEDCALMSPDKSAQRRGLCGTVLIHKIAGAMAERGECLEDIKRVVENVIQAMGTMGVCLYPCSVPGSGPSFKLGRSEVEIGLGIHGEAGIQRQEISPARELVASLVKNILKSLIAVKSVVLVINNLGGTSNLELTLVAKCAIECLQASGVVVLRAFCGTFMTSLEMAGVSITCVKCEGDSPVLKYLDDETYAPAWPRVCVSKTSGHATNDIPAMKVESQTSSETIDQGQPLPADVQKCVVDALVSACKALCEKETELNQLDSGCGDGDCGSTMKRGADGILEWFSSHQMQRLTASQIAVQLAESSESKMGGSSGALYSIFFLAAATELRKGQAFPDLVRALGTAASAISDYGGASAGDRTMLDPLFAAHSILSESSSASIQQQLQDAAKAAEEASLKTASMKAQAGRASYVSSDQTEGRQDAGASAVACWIRAVADSYVL</sequence>
<dbReference type="InterPro" id="IPR036117">
    <property type="entry name" value="DhaL_dom_sf"/>
</dbReference>
<evidence type="ECO:0000256" key="12">
    <source>
        <dbReference type="ARBA" id="ARBA00045490"/>
    </source>
</evidence>
<evidence type="ECO:0000256" key="8">
    <source>
        <dbReference type="ARBA" id="ARBA00022777"/>
    </source>
</evidence>
<organism evidence="21 22">
    <name type="scientific">Holothuria leucospilota</name>
    <name type="common">Black long sea cucumber</name>
    <name type="synonym">Mertensiothuria leucospilota</name>
    <dbReference type="NCBI Taxonomy" id="206669"/>
    <lineage>
        <taxon>Eukaryota</taxon>
        <taxon>Metazoa</taxon>
        <taxon>Echinodermata</taxon>
        <taxon>Eleutherozoa</taxon>
        <taxon>Echinozoa</taxon>
        <taxon>Holothuroidea</taxon>
        <taxon>Aspidochirotacea</taxon>
        <taxon>Aspidochirotida</taxon>
        <taxon>Holothuriidae</taxon>
        <taxon>Holothuria</taxon>
    </lineage>
</organism>
<evidence type="ECO:0000259" key="19">
    <source>
        <dbReference type="PROSITE" id="PS51480"/>
    </source>
</evidence>
<dbReference type="GO" id="GO:0005829">
    <property type="term" value="C:cytosol"/>
    <property type="evidence" value="ECO:0007669"/>
    <property type="project" value="TreeGrafter"/>
</dbReference>
<dbReference type="FunFam" id="1.25.40.340:FF:000002">
    <property type="entry name" value="Dihydroxyacetone kinase, L subunit"/>
    <property type="match status" value="1"/>
</dbReference>
<evidence type="ECO:0000256" key="17">
    <source>
        <dbReference type="PIRSR" id="PIRSR612734-1"/>
    </source>
</evidence>
<feature type="binding site" evidence="18">
    <location>
        <position position="114"/>
    </location>
    <ligand>
        <name>substrate</name>
    </ligand>
</feature>
<dbReference type="EC" id="2.7.1.28" evidence="3"/>
<dbReference type="GO" id="GO:0034012">
    <property type="term" value="F:FAD-AMP lyase (cyclizing) activity"/>
    <property type="evidence" value="ECO:0007669"/>
    <property type="project" value="UniProtKB-EC"/>
</dbReference>
<dbReference type="PANTHER" id="PTHR28629:SF4">
    <property type="entry name" value="TRIOKINASE_FMN CYCLASE"/>
    <property type="match status" value="1"/>
</dbReference>
<dbReference type="FunFam" id="3.40.50.10440:FF:000001">
    <property type="entry name" value="Dihydroxyacetone kinase, DhaK subunit"/>
    <property type="match status" value="1"/>
</dbReference>
<keyword evidence="9" id="KW-0067">ATP-binding</keyword>
<feature type="domain" description="DhaL" evidence="19">
    <location>
        <begin position="379"/>
        <end position="578"/>
    </location>
</feature>
<comment type="catalytic activity">
    <reaction evidence="15">
        <text>FAD = riboflavin cyclic-4',5'-phosphate + AMP + H(+)</text>
        <dbReference type="Rhea" id="RHEA:13729"/>
        <dbReference type="ChEBI" id="CHEBI:15378"/>
        <dbReference type="ChEBI" id="CHEBI:57692"/>
        <dbReference type="ChEBI" id="CHEBI:76202"/>
        <dbReference type="ChEBI" id="CHEBI:456215"/>
        <dbReference type="EC" id="4.6.1.15"/>
    </reaction>
</comment>
<comment type="subunit">
    <text evidence="13">Homodimer. Interacts with IFIH1 (via the CARD domains), the interaction is inhibited by viral infection.</text>
</comment>
<keyword evidence="6" id="KW-0808">Transferase</keyword>
<evidence type="ECO:0000256" key="11">
    <source>
        <dbReference type="ARBA" id="ARBA00032426"/>
    </source>
</evidence>
<evidence type="ECO:0000256" key="2">
    <source>
        <dbReference type="ARBA" id="ARBA00012107"/>
    </source>
</evidence>
<dbReference type="PANTHER" id="PTHR28629">
    <property type="entry name" value="TRIOKINASE/FMN CYCLASE"/>
    <property type="match status" value="1"/>
</dbReference>
<dbReference type="EC" id="2.7.1.29" evidence="2"/>
<dbReference type="PROSITE" id="PS51480">
    <property type="entry name" value="DHAL"/>
    <property type="match status" value="1"/>
</dbReference>
<dbReference type="AlphaFoldDB" id="A0A9Q1HIH1"/>
<dbReference type="InterPro" id="IPR050861">
    <property type="entry name" value="Dihydroxyacetone_Kinase"/>
</dbReference>
<dbReference type="PROSITE" id="PS51481">
    <property type="entry name" value="DHAK"/>
    <property type="match status" value="1"/>
</dbReference>
<dbReference type="GO" id="GO:0004371">
    <property type="term" value="F:glycerone kinase activity"/>
    <property type="evidence" value="ECO:0007669"/>
    <property type="project" value="UniProtKB-EC"/>
</dbReference>
<dbReference type="InterPro" id="IPR004006">
    <property type="entry name" value="DhaK_dom"/>
</dbReference>
<dbReference type="NCBIfam" id="TIGR02361">
    <property type="entry name" value="dak_ATP"/>
    <property type="match status" value="1"/>
</dbReference>
<dbReference type="Gene3D" id="1.25.40.340">
    <property type="match status" value="1"/>
</dbReference>
<dbReference type="EMBL" id="JAIZAY010000003">
    <property type="protein sequence ID" value="KAJ8046048.1"/>
    <property type="molecule type" value="Genomic_DNA"/>
</dbReference>
<evidence type="ECO:0000256" key="4">
    <source>
        <dbReference type="ARBA" id="ARBA00012578"/>
    </source>
</evidence>
<dbReference type="EC" id="4.6.1.15" evidence="4"/>
<evidence type="ECO:0000256" key="15">
    <source>
        <dbReference type="ARBA" id="ARBA00048526"/>
    </source>
</evidence>
<dbReference type="InterPro" id="IPR004007">
    <property type="entry name" value="DhaL_dom"/>
</dbReference>
<dbReference type="SUPFAM" id="SSF101473">
    <property type="entry name" value="DhaL-like"/>
    <property type="match status" value="1"/>
</dbReference>
<protein>
    <recommendedName>
        <fullName evidence="5">Triokinase/FMN cyclase</fullName>
        <ecNumber evidence="3">2.7.1.28</ecNumber>
        <ecNumber evidence="2">2.7.1.29</ecNumber>
        <ecNumber evidence="4">4.6.1.15</ecNumber>
    </recommendedName>
    <alternativeName>
        <fullName evidence="11">Bifunctional ATP-dependent dihydroxyacetone kinase/FAD-AMP lyase (cyclizing)</fullName>
    </alternativeName>
</protein>
<name>A0A9Q1HIH1_HOLLE</name>
<dbReference type="GO" id="GO:0005524">
    <property type="term" value="F:ATP binding"/>
    <property type="evidence" value="ECO:0007669"/>
    <property type="project" value="UniProtKB-KW"/>
</dbReference>
<evidence type="ECO:0000256" key="5">
    <source>
        <dbReference type="ARBA" id="ARBA00018932"/>
    </source>
</evidence>
<feature type="binding site" evidence="18">
    <location>
        <position position="119"/>
    </location>
    <ligand>
        <name>substrate</name>
    </ligand>
</feature>
<dbReference type="InterPro" id="IPR012734">
    <property type="entry name" value="DhaK_ATP"/>
</dbReference>
<dbReference type="Pfam" id="PF02733">
    <property type="entry name" value="Dak1"/>
    <property type="match status" value="1"/>
</dbReference>
<evidence type="ECO:0000256" key="18">
    <source>
        <dbReference type="PIRSR" id="PIRSR612734-2"/>
    </source>
</evidence>
<dbReference type="FunFam" id="3.30.1180.20:FF:000001">
    <property type="entry name" value="Dihydroxyacetone kinase 1"/>
    <property type="match status" value="1"/>
</dbReference>
<evidence type="ECO:0000313" key="22">
    <source>
        <dbReference type="Proteomes" id="UP001152320"/>
    </source>
</evidence>
<evidence type="ECO:0000256" key="3">
    <source>
        <dbReference type="ARBA" id="ARBA00012110"/>
    </source>
</evidence>
<keyword evidence="10" id="KW-0170">Cobalt</keyword>
<comment type="caution">
    <text evidence="21">The sequence shown here is derived from an EMBL/GenBank/DDBJ whole genome shotgun (WGS) entry which is preliminary data.</text>
</comment>
<keyword evidence="8" id="KW-0418">Kinase</keyword>
<evidence type="ECO:0000256" key="6">
    <source>
        <dbReference type="ARBA" id="ARBA00022679"/>
    </source>
</evidence>
<dbReference type="SMART" id="SM01120">
    <property type="entry name" value="Dak2"/>
    <property type="match status" value="1"/>
</dbReference>
<evidence type="ECO:0000256" key="10">
    <source>
        <dbReference type="ARBA" id="ARBA00023285"/>
    </source>
</evidence>
<dbReference type="NCBIfam" id="NF011049">
    <property type="entry name" value="PRK14479.1"/>
    <property type="match status" value="1"/>
</dbReference>
<evidence type="ECO:0000256" key="16">
    <source>
        <dbReference type="ARBA" id="ARBA00048898"/>
    </source>
</evidence>
<dbReference type="Gene3D" id="3.40.50.10440">
    <property type="entry name" value="Dihydroxyacetone kinase, domain 1"/>
    <property type="match status" value="1"/>
</dbReference>
<dbReference type="OrthoDB" id="1724672at2759"/>
<dbReference type="GO" id="GO:0050354">
    <property type="term" value="F:triokinase activity"/>
    <property type="evidence" value="ECO:0007669"/>
    <property type="project" value="UniProtKB-EC"/>
</dbReference>
<evidence type="ECO:0000256" key="14">
    <source>
        <dbReference type="ARBA" id="ARBA00047974"/>
    </source>
</evidence>
<dbReference type="Gene3D" id="3.30.1180.20">
    <property type="entry name" value="Dihydroxyacetone kinase, domain 2"/>
    <property type="match status" value="1"/>
</dbReference>
<comment type="similarity">
    <text evidence="1">Belongs to the dihydroxyacetone kinase (DAK) family.</text>
</comment>
<dbReference type="Pfam" id="PF02734">
    <property type="entry name" value="Dak2"/>
    <property type="match status" value="1"/>
</dbReference>
<comment type="catalytic activity">
    <reaction evidence="16">
        <text>dihydroxyacetone + ATP = dihydroxyacetone phosphate + ADP + H(+)</text>
        <dbReference type="Rhea" id="RHEA:15773"/>
        <dbReference type="ChEBI" id="CHEBI:15378"/>
        <dbReference type="ChEBI" id="CHEBI:16016"/>
        <dbReference type="ChEBI" id="CHEBI:30616"/>
        <dbReference type="ChEBI" id="CHEBI:57642"/>
        <dbReference type="ChEBI" id="CHEBI:456216"/>
        <dbReference type="EC" id="2.7.1.29"/>
    </reaction>
</comment>
<feature type="active site" description="Tele-hemiaminal-histidine intermediate" evidence="17">
    <location>
        <position position="227"/>
    </location>
</feature>
<reference evidence="21" key="1">
    <citation type="submission" date="2021-10" db="EMBL/GenBank/DDBJ databases">
        <title>Tropical sea cucumber genome reveals ecological adaptation and Cuvierian tubules defense mechanism.</title>
        <authorList>
            <person name="Chen T."/>
        </authorList>
    </citation>
    <scope>NUCLEOTIDE SEQUENCE</scope>
    <source>
        <strain evidence="21">Nanhai2018</strain>
        <tissue evidence="21">Muscle</tissue>
    </source>
</reference>
<evidence type="ECO:0000256" key="1">
    <source>
        <dbReference type="ARBA" id="ARBA00008757"/>
    </source>
</evidence>
<keyword evidence="22" id="KW-1185">Reference proteome</keyword>
<evidence type="ECO:0000256" key="13">
    <source>
        <dbReference type="ARBA" id="ARBA00046681"/>
    </source>
</evidence>
<evidence type="ECO:0000259" key="20">
    <source>
        <dbReference type="PROSITE" id="PS51481"/>
    </source>
</evidence>
<evidence type="ECO:0000256" key="9">
    <source>
        <dbReference type="ARBA" id="ARBA00022840"/>
    </source>
</evidence>
<feature type="binding site" evidence="18">
    <location>
        <begin position="61"/>
        <end position="64"/>
    </location>
    <ligand>
        <name>substrate</name>
    </ligand>
</feature>